<dbReference type="SUPFAM" id="SSF160574">
    <property type="entry name" value="BT0923-like"/>
    <property type="match status" value="1"/>
</dbReference>
<reference evidence="2" key="1">
    <citation type="journal article" date="2019" name="Int. J. Syst. Evol. Microbiol.">
        <title>The Global Catalogue of Microorganisms (GCM) 10K type strain sequencing project: providing services to taxonomists for standard genome sequencing and annotation.</title>
        <authorList>
            <consortium name="The Broad Institute Genomics Platform"/>
            <consortium name="The Broad Institute Genome Sequencing Center for Infectious Disease"/>
            <person name="Wu L."/>
            <person name="Ma J."/>
        </authorList>
    </citation>
    <scope>NUCLEOTIDE SEQUENCE [LARGE SCALE GENOMIC DNA]</scope>
    <source>
        <strain evidence="2">JCM 17626</strain>
    </source>
</reference>
<comment type="caution">
    <text evidence="1">The sequence shown here is derived from an EMBL/GenBank/DDBJ whole genome shotgun (WGS) entry which is preliminary data.</text>
</comment>
<evidence type="ECO:0000313" key="1">
    <source>
        <dbReference type="EMBL" id="GAA4214062.1"/>
    </source>
</evidence>
<dbReference type="Proteomes" id="UP001501772">
    <property type="component" value="Unassembled WGS sequence"/>
</dbReference>
<proteinExistence type="predicted"/>
<evidence type="ECO:0008006" key="3">
    <source>
        <dbReference type="Google" id="ProtNLM"/>
    </source>
</evidence>
<dbReference type="EMBL" id="BAABBY010000018">
    <property type="protein sequence ID" value="GAA4214062.1"/>
    <property type="molecule type" value="Genomic_DNA"/>
</dbReference>
<evidence type="ECO:0000313" key="2">
    <source>
        <dbReference type="Proteomes" id="UP001501772"/>
    </source>
</evidence>
<dbReference type="Gene3D" id="3.10.450.360">
    <property type="match status" value="1"/>
</dbReference>
<keyword evidence="2" id="KW-1185">Reference proteome</keyword>
<protein>
    <recommendedName>
        <fullName evidence="3">Beta-lactamase-inhibitor-like PepSY-like domain-containing protein</fullName>
    </recommendedName>
</protein>
<sequence>MMKRLLGILLMMGGGVISSQAQKISSAKVPAQVKAAFEKAHAKTSVKWEMEKSNYEAGFTLNGKETSEVYTAAGSLLETETAIRTNELPAAVLARLKGKKIAEAAKITRADGTVCYEAEVKGKDFLFDTEGNAVKH</sequence>
<gene>
    <name evidence="1" type="ORF">GCM10022289_47100</name>
</gene>
<dbReference type="RefSeq" id="WP_344853905.1">
    <property type="nucleotide sequence ID" value="NZ_BAABBY010000018.1"/>
</dbReference>
<name>A0ABP8BQM7_9SPHI</name>
<accession>A0ABP8BQM7</accession>
<organism evidence="1 2">
    <name type="scientific">Pedobacter jeongneungensis</name>
    <dbReference type="NCBI Taxonomy" id="947309"/>
    <lineage>
        <taxon>Bacteria</taxon>
        <taxon>Pseudomonadati</taxon>
        <taxon>Bacteroidota</taxon>
        <taxon>Sphingobacteriia</taxon>
        <taxon>Sphingobacteriales</taxon>
        <taxon>Sphingobacteriaceae</taxon>
        <taxon>Pedobacter</taxon>
    </lineage>
</organism>